<comment type="function">
    <text evidence="6 7">Catalyzes the conversion of (8S)-3',8-cyclo-7,8-dihydroguanosine 5'-triphosphate to cyclic pyranopterin monophosphate (cPMP).</text>
</comment>
<keyword evidence="4 7" id="KW-0501">Molybdenum cofactor biosynthesis</keyword>
<dbReference type="SUPFAM" id="SSF55040">
    <property type="entry name" value="Molybdenum cofactor biosynthesis protein C, MoaC"/>
    <property type="match status" value="1"/>
</dbReference>
<dbReference type="EMBL" id="MPNX01000002">
    <property type="protein sequence ID" value="OOY35957.1"/>
    <property type="molecule type" value="Genomic_DNA"/>
</dbReference>
<evidence type="ECO:0000256" key="6">
    <source>
        <dbReference type="ARBA" id="ARBA00055087"/>
    </source>
</evidence>
<feature type="binding site" evidence="7">
    <location>
        <begin position="75"/>
        <end position="77"/>
    </location>
    <ligand>
        <name>substrate</name>
    </ligand>
</feature>
<dbReference type="EC" id="4.6.1.17" evidence="3 7"/>
<evidence type="ECO:0000256" key="1">
    <source>
        <dbReference type="ARBA" id="ARBA00001637"/>
    </source>
</evidence>
<dbReference type="FunFam" id="3.30.70.640:FF:000001">
    <property type="entry name" value="Cyclic pyranopterin monophosphate synthase"/>
    <property type="match status" value="1"/>
</dbReference>
<dbReference type="OrthoDB" id="9794429at2"/>
<dbReference type="InterPro" id="IPR023045">
    <property type="entry name" value="MoaC"/>
</dbReference>
<dbReference type="CDD" id="cd01420">
    <property type="entry name" value="MoaC_PE"/>
    <property type="match status" value="1"/>
</dbReference>
<comment type="similarity">
    <text evidence="7">Belongs to the MoaC family.</text>
</comment>
<evidence type="ECO:0000256" key="3">
    <source>
        <dbReference type="ARBA" id="ARBA00012575"/>
    </source>
</evidence>
<comment type="subunit">
    <text evidence="7">Homohexamer; trimer of dimers.</text>
</comment>
<evidence type="ECO:0000313" key="11">
    <source>
        <dbReference type="Proteomes" id="UP000030856"/>
    </source>
</evidence>
<dbReference type="InterPro" id="IPR050105">
    <property type="entry name" value="MoCo_biosynth_MoaA/MoaC"/>
</dbReference>
<comment type="catalytic activity">
    <reaction evidence="1 7">
        <text>(8S)-3',8-cyclo-7,8-dihydroguanosine 5'-triphosphate = cyclic pyranopterin phosphate + diphosphate</text>
        <dbReference type="Rhea" id="RHEA:49580"/>
        <dbReference type="ChEBI" id="CHEBI:33019"/>
        <dbReference type="ChEBI" id="CHEBI:59648"/>
        <dbReference type="ChEBI" id="CHEBI:131766"/>
        <dbReference type="EC" id="4.6.1.17"/>
    </reaction>
</comment>
<reference evidence="10 12" key="2">
    <citation type="submission" date="2016-11" db="EMBL/GenBank/DDBJ databases">
        <title>Mixed transmission modes and dynamic genome evolution in an obligate animal-bacterial symbiosis.</title>
        <authorList>
            <person name="Russell S.L."/>
            <person name="Corbett-Detig R.B."/>
            <person name="Cavanaugh C.M."/>
        </authorList>
    </citation>
    <scope>NUCLEOTIDE SEQUENCE [LARGE SCALE GENOMIC DNA]</scope>
    <source>
        <strain evidence="10">MA-KB16</strain>
    </source>
</reference>
<dbReference type="eggNOG" id="COG0315">
    <property type="taxonomic scope" value="Bacteria"/>
</dbReference>
<dbReference type="Pfam" id="PF01967">
    <property type="entry name" value="MoaC"/>
    <property type="match status" value="1"/>
</dbReference>
<dbReference type="GO" id="GO:0006777">
    <property type="term" value="P:Mo-molybdopterin cofactor biosynthetic process"/>
    <property type="evidence" value="ECO:0007669"/>
    <property type="project" value="UniProtKB-UniRule"/>
</dbReference>
<evidence type="ECO:0000256" key="7">
    <source>
        <dbReference type="HAMAP-Rule" id="MF_01224"/>
    </source>
</evidence>
<dbReference type="InterPro" id="IPR036522">
    <property type="entry name" value="MoaC_sf"/>
</dbReference>
<feature type="active site" evidence="7">
    <location>
        <position position="128"/>
    </location>
</feature>
<evidence type="ECO:0000313" key="10">
    <source>
        <dbReference type="EMBL" id="OOY35957.1"/>
    </source>
</evidence>
<feature type="binding site" evidence="7">
    <location>
        <begin position="113"/>
        <end position="114"/>
    </location>
    <ligand>
        <name>substrate</name>
    </ligand>
</feature>
<comment type="pathway">
    <text evidence="2 7">Cofactor biosynthesis; molybdopterin biosynthesis.</text>
</comment>
<dbReference type="PANTHER" id="PTHR22960:SF29">
    <property type="entry name" value="CYCLIC PYRANOPTERIN MONOPHOSPHATE SYNTHASE"/>
    <property type="match status" value="1"/>
</dbReference>
<feature type="domain" description="Molybdopterin cofactor biosynthesis C (MoaC)" evidence="8">
    <location>
        <begin position="15"/>
        <end position="150"/>
    </location>
</feature>
<sequence>MSKLTHINDKGDAVMVDVSAKQATVREARVSGQVSMLPETLKLIIEGNHKKGDVLATARIAGIQAAKRCWELIPLCHPLQLSSVTVELTTDETDNSVHILATCKTVGPTGVEMEALTAASVAALTIYDMCKAVDRGMVIGEIALLEKKGGKSGHWKRK</sequence>
<dbReference type="InterPro" id="IPR047594">
    <property type="entry name" value="MoaC_bact/euk"/>
</dbReference>
<dbReference type="Proteomes" id="UP000030856">
    <property type="component" value="Unassembled WGS sequence"/>
</dbReference>
<accession>A0A0B0HC56</accession>
<dbReference type="NCBIfam" id="TIGR00581">
    <property type="entry name" value="moaC"/>
    <property type="match status" value="1"/>
</dbReference>
<protein>
    <recommendedName>
        <fullName evidence="3 7">Cyclic pyranopterin monophosphate synthase</fullName>
        <ecNumber evidence="3 7">4.6.1.17</ecNumber>
    </recommendedName>
    <alternativeName>
        <fullName evidence="7">Molybdenum cofactor biosynthesis protein C</fullName>
    </alternativeName>
</protein>
<dbReference type="STRING" id="2340.JV46_21740"/>
<dbReference type="Gene3D" id="3.30.70.640">
    <property type="entry name" value="Molybdopterin cofactor biosynthesis C (MoaC) domain"/>
    <property type="match status" value="1"/>
</dbReference>
<dbReference type="HAMAP" id="MF_01224_B">
    <property type="entry name" value="MoaC_B"/>
    <property type="match status" value="1"/>
</dbReference>
<keyword evidence="5 7" id="KW-0456">Lyase</keyword>
<name>A0A0B0HC56_SOVGS</name>
<dbReference type="PATRIC" id="fig|2340.3.peg.757"/>
<evidence type="ECO:0000259" key="8">
    <source>
        <dbReference type="Pfam" id="PF01967"/>
    </source>
</evidence>
<dbReference type="UniPathway" id="UPA00344"/>
<evidence type="ECO:0000313" key="9">
    <source>
        <dbReference type="EMBL" id="KHF26247.1"/>
    </source>
</evidence>
<evidence type="ECO:0000313" key="12">
    <source>
        <dbReference type="Proteomes" id="UP000190962"/>
    </source>
</evidence>
<gene>
    <name evidence="7 9" type="primary">moaC</name>
    <name evidence="10" type="ORF">BOV88_02655</name>
    <name evidence="9" type="ORF">JV46_21740</name>
</gene>
<dbReference type="PANTHER" id="PTHR22960">
    <property type="entry name" value="MOLYBDOPTERIN COFACTOR SYNTHESIS PROTEIN A"/>
    <property type="match status" value="1"/>
</dbReference>
<keyword evidence="9" id="KW-0378">Hydrolase</keyword>
<dbReference type="GO" id="GO:0016787">
    <property type="term" value="F:hydrolase activity"/>
    <property type="evidence" value="ECO:0007669"/>
    <property type="project" value="UniProtKB-KW"/>
</dbReference>
<dbReference type="RefSeq" id="WP_043115991.1">
    <property type="nucleotide sequence ID" value="NZ_JRAA01000001.1"/>
</dbReference>
<dbReference type="AlphaFoldDB" id="A0A0B0HC56"/>
<evidence type="ECO:0000256" key="2">
    <source>
        <dbReference type="ARBA" id="ARBA00005046"/>
    </source>
</evidence>
<dbReference type="NCBIfam" id="NF006870">
    <property type="entry name" value="PRK09364.1"/>
    <property type="match status" value="1"/>
</dbReference>
<dbReference type="EMBL" id="JRAA01000001">
    <property type="protein sequence ID" value="KHF26247.1"/>
    <property type="molecule type" value="Genomic_DNA"/>
</dbReference>
<dbReference type="Proteomes" id="UP000190962">
    <property type="component" value="Unassembled WGS sequence"/>
</dbReference>
<keyword evidence="11" id="KW-1185">Reference proteome</keyword>
<proteinExistence type="inferred from homology"/>
<organism evidence="9 11">
    <name type="scientific">Solemya velum gill symbiont</name>
    <dbReference type="NCBI Taxonomy" id="2340"/>
    <lineage>
        <taxon>Bacteria</taxon>
        <taxon>Pseudomonadati</taxon>
        <taxon>Pseudomonadota</taxon>
        <taxon>Gammaproteobacteria</taxon>
        <taxon>sulfur-oxidizing symbionts</taxon>
    </lineage>
</organism>
<evidence type="ECO:0000256" key="5">
    <source>
        <dbReference type="ARBA" id="ARBA00023239"/>
    </source>
</evidence>
<dbReference type="GO" id="GO:0061799">
    <property type="term" value="F:cyclic pyranopterin monophosphate synthase activity"/>
    <property type="evidence" value="ECO:0007669"/>
    <property type="project" value="UniProtKB-UniRule"/>
</dbReference>
<comment type="caution">
    <text evidence="9">The sequence shown here is derived from an EMBL/GenBank/DDBJ whole genome shotgun (WGS) entry which is preliminary data.</text>
</comment>
<evidence type="ECO:0000256" key="4">
    <source>
        <dbReference type="ARBA" id="ARBA00023150"/>
    </source>
</evidence>
<dbReference type="GeneID" id="86991175"/>
<reference evidence="9 11" key="1">
    <citation type="journal article" date="2014" name="BMC Genomics">
        <title>The genome of the intracellular bacterium of the coastal bivalve, Solemya velum: a blueprint for thriving in and out of symbiosis.</title>
        <authorList>
            <person name="Dmytrenko O."/>
            <person name="Russell S.L."/>
            <person name="Loo W.T."/>
            <person name="Fontanez K.M."/>
            <person name="Liao L."/>
            <person name="Roeselers G."/>
            <person name="Sharma R."/>
            <person name="Stewart F.J."/>
            <person name="Newton I.L."/>
            <person name="Woyke T."/>
            <person name="Wu D."/>
            <person name="Lang J.M."/>
            <person name="Eisen J.A."/>
            <person name="Cavanaugh C.M."/>
        </authorList>
    </citation>
    <scope>NUCLEOTIDE SEQUENCE [LARGE SCALE GENOMIC DNA]</scope>
    <source>
        <strain evidence="9 11">WH</strain>
    </source>
</reference>
<dbReference type="InterPro" id="IPR002820">
    <property type="entry name" value="Mopterin_CF_biosynth-C_dom"/>
</dbReference>